<name>F9DQL4_9BACL</name>
<gene>
    <name evidence="1" type="ORF">HMPREF9372_1103</name>
</gene>
<evidence type="ECO:0000313" key="1">
    <source>
        <dbReference type="EMBL" id="EGQ26905.1"/>
    </source>
</evidence>
<proteinExistence type="predicted"/>
<dbReference type="EMBL" id="AFPZ01000027">
    <property type="protein sequence ID" value="EGQ26905.1"/>
    <property type="molecule type" value="Genomic_DNA"/>
</dbReference>
<reference evidence="1 2" key="1">
    <citation type="submission" date="2011-04" db="EMBL/GenBank/DDBJ databases">
        <authorList>
            <person name="Muzny D."/>
            <person name="Qin X."/>
            <person name="Deng J."/>
            <person name="Jiang H."/>
            <person name="Liu Y."/>
            <person name="Qu J."/>
            <person name="Song X.-Z."/>
            <person name="Zhang L."/>
            <person name="Thornton R."/>
            <person name="Coyle M."/>
            <person name="Francisco L."/>
            <person name="Jackson L."/>
            <person name="Javaid M."/>
            <person name="Korchina V."/>
            <person name="Kovar C."/>
            <person name="Mata R."/>
            <person name="Mathew T."/>
            <person name="Ngo R."/>
            <person name="Nguyen L."/>
            <person name="Nguyen N."/>
            <person name="Okwuonu G."/>
            <person name="Ongeri F."/>
            <person name="Pham C."/>
            <person name="Simmons D."/>
            <person name="Wilczek-Boney K."/>
            <person name="Hale W."/>
            <person name="Jakkamsetti A."/>
            <person name="Pham P."/>
            <person name="Ruth R."/>
            <person name="San Lucas F."/>
            <person name="Warren J."/>
            <person name="Zhang J."/>
            <person name="Zhao Z."/>
            <person name="Zhou C."/>
            <person name="Zhu D."/>
            <person name="Lee S."/>
            <person name="Bess C."/>
            <person name="Blankenburg K."/>
            <person name="Forbes L."/>
            <person name="Fu Q."/>
            <person name="Gubbala S."/>
            <person name="Hirani K."/>
            <person name="Jayaseelan J.C."/>
            <person name="Lara F."/>
            <person name="Munidasa M."/>
            <person name="Palculict T."/>
            <person name="Patil S."/>
            <person name="Pu L.-L."/>
            <person name="Saada N."/>
            <person name="Tang L."/>
            <person name="Weissenberger G."/>
            <person name="Zhu Y."/>
            <person name="Hemphill L."/>
            <person name="Shang Y."/>
            <person name="Youmans B."/>
            <person name="Ayvaz T."/>
            <person name="Ross M."/>
            <person name="Santibanez J."/>
            <person name="Aqrawi P."/>
            <person name="Gross S."/>
            <person name="Joshi V."/>
            <person name="Fowler G."/>
            <person name="Nazareth L."/>
            <person name="Reid J."/>
            <person name="Worley K."/>
            <person name="Petrosino J."/>
            <person name="Highlander S."/>
            <person name="Gibbs R."/>
        </authorList>
    </citation>
    <scope>NUCLEOTIDE SEQUENCE [LARGE SCALE GENOMIC DNA]</scope>
    <source>
        <strain evidence="1 2">2681</strain>
    </source>
</reference>
<accession>F9DQL4</accession>
<protein>
    <submittedName>
        <fullName evidence="1">Uncharacterized protein</fullName>
    </submittedName>
</protein>
<evidence type="ECO:0000313" key="2">
    <source>
        <dbReference type="Proteomes" id="UP000005316"/>
    </source>
</evidence>
<dbReference type="Proteomes" id="UP000005316">
    <property type="component" value="Unassembled WGS sequence"/>
</dbReference>
<dbReference type="AlphaFoldDB" id="F9DQL4"/>
<organism evidence="1 2">
    <name type="scientific">Sporosarcina newyorkensis 2681</name>
    <dbReference type="NCBI Taxonomy" id="1027292"/>
    <lineage>
        <taxon>Bacteria</taxon>
        <taxon>Bacillati</taxon>
        <taxon>Bacillota</taxon>
        <taxon>Bacilli</taxon>
        <taxon>Bacillales</taxon>
        <taxon>Caryophanaceae</taxon>
        <taxon>Sporosarcina</taxon>
    </lineage>
</organism>
<dbReference type="HOGENOM" id="CLU_3157975_0_0_9"/>
<comment type="caution">
    <text evidence="1">The sequence shown here is derived from an EMBL/GenBank/DDBJ whole genome shotgun (WGS) entry which is preliminary data.</text>
</comment>
<sequence length="48" mass="5940">MTSIYLIHKKNQTKITNQIRRQNLASYTEVKYLEYYEMLLTIKFFTVY</sequence>